<dbReference type="CDD" id="cd22460">
    <property type="entry name" value="KH-I_PEPPER_rpt2_like"/>
    <property type="match status" value="1"/>
</dbReference>
<evidence type="ECO:0000313" key="6">
    <source>
        <dbReference type="Proteomes" id="UP000825935"/>
    </source>
</evidence>
<feature type="domain" description="K Homology" evidence="4">
    <location>
        <begin position="353"/>
        <end position="423"/>
    </location>
</feature>
<dbReference type="OrthoDB" id="442947at2759"/>
<dbReference type="PANTHER" id="PTHR10288">
    <property type="entry name" value="KH DOMAIN CONTAINING RNA BINDING PROTEIN"/>
    <property type="match status" value="1"/>
</dbReference>
<feature type="region of interest" description="Disordered" evidence="3">
    <location>
        <begin position="249"/>
        <end position="317"/>
    </location>
</feature>
<reference evidence="5" key="1">
    <citation type="submission" date="2021-08" db="EMBL/GenBank/DDBJ databases">
        <title>WGS assembly of Ceratopteris richardii.</title>
        <authorList>
            <person name="Marchant D.B."/>
            <person name="Chen G."/>
            <person name="Jenkins J."/>
            <person name="Shu S."/>
            <person name="Leebens-Mack J."/>
            <person name="Grimwood J."/>
            <person name="Schmutz J."/>
            <person name="Soltis P."/>
            <person name="Soltis D."/>
            <person name="Chen Z.-H."/>
        </authorList>
    </citation>
    <scope>NUCLEOTIDE SEQUENCE</scope>
    <source>
        <strain evidence="5">Whitten #5841</strain>
        <tissue evidence="5">Leaf</tissue>
    </source>
</reference>
<feature type="region of interest" description="Disordered" evidence="3">
    <location>
        <begin position="1"/>
        <end position="50"/>
    </location>
</feature>
<dbReference type="CDD" id="cd22459">
    <property type="entry name" value="KH-I_PEPPER_rpt1_like"/>
    <property type="match status" value="1"/>
</dbReference>
<sequence length="474" mass="49614">MAAAVAASGNGFQRTTAEPQGGPGEDMALPSTGLKRDREDEAAPVGDKRWPGWPGDNVFRLLVPVSKVGSIIGRKGELIRKMCEDTKSRIKILEGVPGTLDRVVMVSAREEPQAPKSPAIDGLLKVHKRVIDGLDGEMDGSAARLGPVTSKLLVPATQAGSLIGRQGATIKSIQDESGATVRVLFSEGPPLCGLEDDRVVEIHGEALRVHKAVELIVVHLRKFLVDRSILPLFEVNRAVQSQGQEFIPQTAWGPSTAGSSGGGLSGSSQYGMAGSGVSGVGNSSHYRPSTTAGPGLSSSTHYSTPSFQHEGYYPGTENFEAQTHHHGLSMYGRDPGLGGINSQLSAPPAPVITQVTQKMQVPLHYAEAIIGTSGANISYMRRSSGATITIQETRGVRGEMTVEIHGTAAQVQTAQQLVQSFMAGSSAPVSSSFTNVDGSYSSYSSQSYYPPASGSTAGVTGSGYSSAYNGVVGY</sequence>
<evidence type="ECO:0000313" key="5">
    <source>
        <dbReference type="EMBL" id="KAH7284006.1"/>
    </source>
</evidence>
<dbReference type="SUPFAM" id="SSF54791">
    <property type="entry name" value="Eukaryotic type KH-domain (KH-domain type I)"/>
    <property type="match status" value="3"/>
</dbReference>
<keyword evidence="1" id="KW-0677">Repeat</keyword>
<dbReference type="OMA" id="DESRCTI"/>
<evidence type="ECO:0000256" key="2">
    <source>
        <dbReference type="PROSITE-ProRule" id="PRU00117"/>
    </source>
</evidence>
<evidence type="ECO:0000256" key="3">
    <source>
        <dbReference type="SAM" id="MobiDB-lite"/>
    </source>
</evidence>
<dbReference type="CDD" id="cd22461">
    <property type="entry name" value="KH-I_PEPPER_like_rpt3"/>
    <property type="match status" value="1"/>
</dbReference>
<dbReference type="GO" id="GO:0003723">
    <property type="term" value="F:RNA binding"/>
    <property type="evidence" value="ECO:0007669"/>
    <property type="project" value="UniProtKB-UniRule"/>
</dbReference>
<dbReference type="EMBL" id="CM035439">
    <property type="protein sequence ID" value="KAH7284006.1"/>
    <property type="molecule type" value="Genomic_DNA"/>
</dbReference>
<comment type="caution">
    <text evidence="5">The sequence shown here is derived from an EMBL/GenBank/DDBJ whole genome shotgun (WGS) entry which is preliminary data.</text>
</comment>
<keyword evidence="6" id="KW-1185">Reference proteome</keyword>
<dbReference type="InterPro" id="IPR004088">
    <property type="entry name" value="KH_dom_type_1"/>
</dbReference>
<feature type="compositionally biased region" description="Polar residues" evidence="3">
    <location>
        <begin position="285"/>
        <end position="307"/>
    </location>
</feature>
<evidence type="ECO:0000256" key="1">
    <source>
        <dbReference type="ARBA" id="ARBA00022737"/>
    </source>
</evidence>
<dbReference type="SMART" id="SM00322">
    <property type="entry name" value="KH"/>
    <property type="match status" value="3"/>
</dbReference>
<dbReference type="AlphaFoldDB" id="A0A8T2QJN2"/>
<accession>A0A8T2QJN2</accession>
<dbReference type="Gene3D" id="3.30.310.210">
    <property type="match status" value="1"/>
</dbReference>
<dbReference type="InterPro" id="IPR004087">
    <property type="entry name" value="KH_dom"/>
</dbReference>
<feature type="compositionally biased region" description="Basic and acidic residues" evidence="3">
    <location>
        <begin position="34"/>
        <end position="50"/>
    </location>
</feature>
<feature type="domain" description="K Homology" evidence="4">
    <location>
        <begin position="146"/>
        <end position="221"/>
    </location>
</feature>
<feature type="domain" description="K Homology" evidence="4">
    <location>
        <begin position="55"/>
        <end position="128"/>
    </location>
</feature>
<name>A0A8T2QJN2_CERRI</name>
<dbReference type="Pfam" id="PF00013">
    <property type="entry name" value="KH_1"/>
    <property type="match status" value="3"/>
</dbReference>
<protein>
    <recommendedName>
        <fullName evidence="4">K Homology domain-containing protein</fullName>
    </recommendedName>
</protein>
<gene>
    <name evidence="5" type="ORF">KP509_34G035300</name>
</gene>
<dbReference type="InterPro" id="IPR036612">
    <property type="entry name" value="KH_dom_type_1_sf"/>
</dbReference>
<dbReference type="Gene3D" id="3.30.1370.10">
    <property type="entry name" value="K Homology domain, type 1"/>
    <property type="match status" value="1"/>
</dbReference>
<dbReference type="PROSITE" id="PS50084">
    <property type="entry name" value="KH_TYPE_1"/>
    <property type="match status" value="3"/>
</dbReference>
<keyword evidence="2" id="KW-0694">RNA-binding</keyword>
<organism evidence="5 6">
    <name type="scientific">Ceratopteris richardii</name>
    <name type="common">Triangle waterfern</name>
    <dbReference type="NCBI Taxonomy" id="49495"/>
    <lineage>
        <taxon>Eukaryota</taxon>
        <taxon>Viridiplantae</taxon>
        <taxon>Streptophyta</taxon>
        <taxon>Embryophyta</taxon>
        <taxon>Tracheophyta</taxon>
        <taxon>Polypodiopsida</taxon>
        <taxon>Polypodiidae</taxon>
        <taxon>Polypodiales</taxon>
        <taxon>Pteridineae</taxon>
        <taxon>Pteridaceae</taxon>
        <taxon>Parkerioideae</taxon>
        <taxon>Ceratopteris</taxon>
    </lineage>
</organism>
<proteinExistence type="predicted"/>
<dbReference type="Proteomes" id="UP000825935">
    <property type="component" value="Chromosome 34"/>
</dbReference>
<evidence type="ECO:0000259" key="4">
    <source>
        <dbReference type="SMART" id="SM00322"/>
    </source>
</evidence>